<sequence length="270" mass="29815">MSSANILSSPPFLPIEGVINFRTIGGYKTSNGRPVHLNLVFRSGEVSGITEAGKQQLVDLGIRRVFDTRTDWEIKNYKTLSPDVSGVEFVRVPIGKENAWDPAGLEKHLKQYQENELQAFVQDAQKTLEIGASALETIFRHLLERPNEPCLFHCTGNSISAGKDRTGLIAALILMLVGVDDNDILKDYALTTAGLEPVREKLALRFQSMPVFQKHWQGAVNMGSSKEESMTAILSMIREKHGGAAGYLTAFTTLKDDDLEIIRNNLTTAV</sequence>
<dbReference type="InterPro" id="IPR029021">
    <property type="entry name" value="Prot-tyrosine_phosphatase-like"/>
</dbReference>
<dbReference type="PANTHER" id="PTHR31126">
    <property type="entry name" value="TYROSINE-PROTEIN PHOSPHATASE"/>
    <property type="match status" value="1"/>
</dbReference>
<comment type="caution">
    <text evidence="1">The sequence shown here is derived from an EMBL/GenBank/DDBJ whole genome shotgun (WGS) entry which is preliminary data.</text>
</comment>
<protein>
    <submittedName>
        <fullName evidence="1">Protein tyrosine serine phosphatase</fullName>
    </submittedName>
</protein>
<dbReference type="Pfam" id="PF13350">
    <property type="entry name" value="Y_phosphatase3"/>
    <property type="match status" value="1"/>
</dbReference>
<dbReference type="Proteomes" id="UP001362999">
    <property type="component" value="Unassembled WGS sequence"/>
</dbReference>
<dbReference type="AlphaFoldDB" id="A0AAW0E1W6"/>
<gene>
    <name evidence="1" type="ORF">R3P38DRAFT_3546567</name>
</gene>
<name>A0AAW0E1W6_9AGAR</name>
<dbReference type="GO" id="GO:0004721">
    <property type="term" value="F:phosphoprotein phosphatase activity"/>
    <property type="evidence" value="ECO:0007669"/>
    <property type="project" value="InterPro"/>
</dbReference>
<proteinExistence type="predicted"/>
<dbReference type="InterPro" id="IPR026893">
    <property type="entry name" value="Tyr/Ser_Pase_IphP-type"/>
</dbReference>
<evidence type="ECO:0000313" key="1">
    <source>
        <dbReference type="EMBL" id="KAK7057795.1"/>
    </source>
</evidence>
<dbReference type="SUPFAM" id="SSF52799">
    <property type="entry name" value="(Phosphotyrosine protein) phosphatases II"/>
    <property type="match status" value="1"/>
</dbReference>
<accession>A0AAW0E1W6</accession>
<evidence type="ECO:0000313" key="2">
    <source>
        <dbReference type="Proteomes" id="UP001362999"/>
    </source>
</evidence>
<dbReference type="Gene3D" id="3.90.190.10">
    <property type="entry name" value="Protein tyrosine phosphatase superfamily"/>
    <property type="match status" value="1"/>
</dbReference>
<organism evidence="1 2">
    <name type="scientific">Favolaschia claudopus</name>
    <dbReference type="NCBI Taxonomy" id="2862362"/>
    <lineage>
        <taxon>Eukaryota</taxon>
        <taxon>Fungi</taxon>
        <taxon>Dikarya</taxon>
        <taxon>Basidiomycota</taxon>
        <taxon>Agaricomycotina</taxon>
        <taxon>Agaricomycetes</taxon>
        <taxon>Agaricomycetidae</taxon>
        <taxon>Agaricales</taxon>
        <taxon>Marasmiineae</taxon>
        <taxon>Mycenaceae</taxon>
        <taxon>Favolaschia</taxon>
    </lineage>
</organism>
<keyword evidence="2" id="KW-1185">Reference proteome</keyword>
<dbReference type="PANTHER" id="PTHR31126:SF1">
    <property type="entry name" value="TYROSINE SPECIFIC PROTEIN PHOSPHATASES DOMAIN-CONTAINING PROTEIN"/>
    <property type="match status" value="1"/>
</dbReference>
<reference evidence="1 2" key="1">
    <citation type="journal article" date="2024" name="J Genomics">
        <title>Draft genome sequencing and assembly of Favolaschia claudopus CIRM-BRFM 2984 isolated from oak limbs.</title>
        <authorList>
            <person name="Navarro D."/>
            <person name="Drula E."/>
            <person name="Chaduli D."/>
            <person name="Cazenave R."/>
            <person name="Ahrendt S."/>
            <person name="Wang J."/>
            <person name="Lipzen A."/>
            <person name="Daum C."/>
            <person name="Barry K."/>
            <person name="Grigoriev I.V."/>
            <person name="Favel A."/>
            <person name="Rosso M.N."/>
            <person name="Martin F."/>
        </authorList>
    </citation>
    <scope>NUCLEOTIDE SEQUENCE [LARGE SCALE GENOMIC DNA]</scope>
    <source>
        <strain evidence="1 2">CIRM-BRFM 2984</strain>
    </source>
</reference>
<dbReference type="EMBL" id="JAWWNJ010000004">
    <property type="protein sequence ID" value="KAK7057795.1"/>
    <property type="molecule type" value="Genomic_DNA"/>
</dbReference>